<dbReference type="PROSITE" id="PS00161">
    <property type="entry name" value="ISOCITRATE_LYASE"/>
    <property type="match status" value="1"/>
</dbReference>
<name>A0AA43RK01_9ACTN</name>
<dbReference type="Gene3D" id="3.20.20.60">
    <property type="entry name" value="Phosphoenolpyruvate-binding domains"/>
    <property type="match status" value="1"/>
</dbReference>
<keyword evidence="1" id="KW-0456">Lyase</keyword>
<dbReference type="SUPFAM" id="SSF51621">
    <property type="entry name" value="Phosphoenolpyruvate/pyruvate domain"/>
    <property type="match status" value="1"/>
</dbReference>
<protein>
    <submittedName>
        <fullName evidence="1">Isocitrate lyase/PEP mutase family protein</fullName>
    </submittedName>
</protein>
<dbReference type="Proteomes" id="UP001168575">
    <property type="component" value="Unassembled WGS sequence"/>
</dbReference>
<gene>
    <name evidence="1" type="ORF">Q3982_06115</name>
</gene>
<dbReference type="PANTHER" id="PTHR42905:SF2">
    <property type="entry name" value="PHOSPHOENOLPYRUVATE CARBOXYLASE FAMILY PROTEIN"/>
    <property type="match status" value="1"/>
</dbReference>
<comment type="caution">
    <text evidence="1">The sequence shown here is derived from an EMBL/GenBank/DDBJ whole genome shotgun (WGS) entry which is preliminary data.</text>
</comment>
<dbReference type="CDD" id="cd00377">
    <property type="entry name" value="ICL_PEPM"/>
    <property type="match status" value="1"/>
</dbReference>
<dbReference type="InterPro" id="IPR018523">
    <property type="entry name" value="Isocitrate_lyase_ph_CS"/>
</dbReference>
<organism evidence="1 2">
    <name type="scientific">Phoenicibacter congonensis</name>
    <dbReference type="NCBI Taxonomy" id="1944646"/>
    <lineage>
        <taxon>Bacteria</taxon>
        <taxon>Bacillati</taxon>
        <taxon>Actinomycetota</taxon>
        <taxon>Coriobacteriia</taxon>
        <taxon>Eggerthellales</taxon>
        <taxon>Eggerthellaceae</taxon>
        <taxon>Phoenicibacter</taxon>
    </lineage>
</organism>
<keyword evidence="2" id="KW-1185">Reference proteome</keyword>
<evidence type="ECO:0000313" key="1">
    <source>
        <dbReference type="EMBL" id="MDO4842236.1"/>
    </source>
</evidence>
<dbReference type="EMBL" id="JAUMVS010000121">
    <property type="protein sequence ID" value="MDO4842236.1"/>
    <property type="molecule type" value="Genomic_DNA"/>
</dbReference>
<dbReference type="InterPro" id="IPR015813">
    <property type="entry name" value="Pyrv/PenolPyrv_kinase-like_dom"/>
</dbReference>
<dbReference type="InterPro" id="IPR040442">
    <property type="entry name" value="Pyrv_kinase-like_dom_sf"/>
</dbReference>
<proteinExistence type="predicted"/>
<dbReference type="PANTHER" id="PTHR42905">
    <property type="entry name" value="PHOSPHOENOLPYRUVATE CARBOXYLASE"/>
    <property type="match status" value="1"/>
</dbReference>
<accession>A0AA43RK01</accession>
<dbReference type="GO" id="GO:0016833">
    <property type="term" value="F:oxo-acid-lyase activity"/>
    <property type="evidence" value="ECO:0007669"/>
    <property type="project" value="UniProtKB-ARBA"/>
</dbReference>
<dbReference type="Pfam" id="PF13714">
    <property type="entry name" value="PEP_mutase"/>
    <property type="match status" value="1"/>
</dbReference>
<evidence type="ECO:0000313" key="2">
    <source>
        <dbReference type="Proteomes" id="UP001168575"/>
    </source>
</evidence>
<reference evidence="1" key="1">
    <citation type="submission" date="2023-07" db="EMBL/GenBank/DDBJ databases">
        <title>Between Cages and Wild: Unraveling the Impact of Captivity on Animal Microbiomes and Antimicrobial Resistance.</title>
        <authorList>
            <person name="Schmartz G.P."/>
            <person name="Rehner J."/>
            <person name="Schuff M.J."/>
            <person name="Becker S.L."/>
            <person name="Kravczyk M."/>
            <person name="Gurevich A."/>
            <person name="Francke R."/>
            <person name="Mueller R."/>
            <person name="Keller V."/>
            <person name="Keller A."/>
        </authorList>
    </citation>
    <scope>NUCLEOTIDE SEQUENCE</scope>
    <source>
        <strain evidence="1">S12M_St_49</strain>
    </source>
</reference>
<dbReference type="InterPro" id="IPR039556">
    <property type="entry name" value="ICL/PEPM"/>
</dbReference>
<dbReference type="AlphaFoldDB" id="A0AA43RK01"/>
<sequence>MRNSSGFSGAKALRERLKKPGIIVAPGAYDCLSARLVEQAGFEAAFMTGFGASGSILGQPDYGLMTMSEMATVCANMNYFLNIPLIGDIDTGYGNPLNVVRTVREFERAGMAAVHLEDQVFPKRCGHMEKKAVIPLEEHVEKIRAAVEARDEMMIIARTDAYATHGLDEVLRRLEAYRDAGADIIYADGLTNVEAMREVCKIEGVYKFGNQVEGGKSPTLTFEELEDIGYDIVIYPVCTVLTAAQAMRTMLHSLRDTHSNKEIIEKKMVTGFGEYNDIVGMKTLTDMEKNFQVDVFKKKHAEEQ</sequence>